<keyword evidence="7" id="KW-1185">Reference proteome</keyword>
<evidence type="ECO:0000256" key="3">
    <source>
        <dbReference type="PIRSR" id="PIRSR000390-1"/>
    </source>
</evidence>
<name>A0A7Y9KNB7_9ACTN</name>
<evidence type="ECO:0000256" key="1">
    <source>
        <dbReference type="ARBA" id="ARBA00022898"/>
    </source>
</evidence>
<dbReference type="AlphaFoldDB" id="A0A7Y9KNB7"/>
<dbReference type="Gene3D" id="3.40.640.10">
    <property type="entry name" value="Type I PLP-dependent aspartate aminotransferase-like (Major domain)"/>
    <property type="match status" value="1"/>
</dbReference>
<dbReference type="CDD" id="cd00616">
    <property type="entry name" value="AHBA_syn"/>
    <property type="match status" value="1"/>
</dbReference>
<sequence length="375" mass="38735">MTAAAPVPFVDLASQHAEIAAEVQDGLASVFSATAFVDGPAVADFERAYAEFVGVEHCVGVGNGTDALELALRAAGVRAGGEVIVPANTFIATAEAASRIGAVPVPVDVDDDRLLIRPDLVEAALTERTQAVAAVHLFGQLAPMARLAEVCDSAGVALVEDAAQSQGARTGGRGSGSLATIGATSFYPGKNLGAAGDAGAVTTDDADLAAEVRKLRAHGSSVRYVHDVIGMNSRLDTIQAVYLRAKLDRLEKWNELRVRAAARYDSLLADVPGVRRPLLGAEGEHVWHLYVVRVAERDRVLAELNAAGVGAGIHYPYPVHLTGAYAGLGLGPGTAPVAEAAAGEILSLPMHPHLTEAMQDRVVEVLAGAVTGGAR</sequence>
<dbReference type="PANTHER" id="PTHR30244:SF36">
    <property type="entry name" value="3-OXO-GLUCOSE-6-PHOSPHATE:GLUTAMATE AMINOTRANSFERASE"/>
    <property type="match status" value="1"/>
</dbReference>
<dbReference type="PIRSF" id="PIRSF000390">
    <property type="entry name" value="PLP_StrS"/>
    <property type="match status" value="1"/>
</dbReference>
<feature type="active site" description="Proton acceptor" evidence="3">
    <location>
        <position position="190"/>
    </location>
</feature>
<comment type="caution">
    <text evidence="6">The sequence shown here is derived from an EMBL/GenBank/DDBJ whole genome shotgun (WGS) entry which is preliminary data.</text>
</comment>
<keyword evidence="1 4" id="KW-0663">Pyridoxal phosphate</keyword>
<dbReference type="InterPro" id="IPR000653">
    <property type="entry name" value="DegT/StrS_aminotransferase"/>
</dbReference>
<dbReference type="GO" id="GO:0000271">
    <property type="term" value="P:polysaccharide biosynthetic process"/>
    <property type="evidence" value="ECO:0007669"/>
    <property type="project" value="TreeGrafter"/>
</dbReference>
<dbReference type="Proteomes" id="UP000549911">
    <property type="component" value="Unassembled WGS sequence"/>
</dbReference>
<dbReference type="InterPro" id="IPR015424">
    <property type="entry name" value="PyrdxlP-dep_Trfase"/>
</dbReference>
<dbReference type="SUPFAM" id="SSF53383">
    <property type="entry name" value="PLP-dependent transferases"/>
    <property type="match status" value="1"/>
</dbReference>
<dbReference type="EMBL" id="JACCBW010000001">
    <property type="protein sequence ID" value="NYE35531.1"/>
    <property type="molecule type" value="Genomic_DNA"/>
</dbReference>
<reference evidence="6 7" key="2">
    <citation type="submission" date="2020-08" db="EMBL/GenBank/DDBJ databases">
        <title>The Agave Microbiome: Exploring the role of microbial communities in plant adaptations to desert environments.</title>
        <authorList>
            <person name="Partida-Martinez L.P."/>
        </authorList>
    </citation>
    <scope>NUCLEOTIDE SEQUENCE [LARGE SCALE GENOMIC DNA]</scope>
    <source>
        <strain evidence="6 7">AT2.17</strain>
    </source>
</reference>
<evidence type="ECO:0000256" key="4">
    <source>
        <dbReference type="PIRSR" id="PIRSR000390-2"/>
    </source>
</evidence>
<dbReference type="Pfam" id="PF01041">
    <property type="entry name" value="DegT_DnrJ_EryC1"/>
    <property type="match status" value="1"/>
</dbReference>
<dbReference type="GO" id="GO:0008483">
    <property type="term" value="F:transaminase activity"/>
    <property type="evidence" value="ECO:0007669"/>
    <property type="project" value="TreeGrafter"/>
</dbReference>
<organism evidence="6 7">
    <name type="scientific">Nocardioides cavernae</name>
    <dbReference type="NCBI Taxonomy" id="1921566"/>
    <lineage>
        <taxon>Bacteria</taxon>
        <taxon>Bacillati</taxon>
        <taxon>Actinomycetota</taxon>
        <taxon>Actinomycetes</taxon>
        <taxon>Propionibacteriales</taxon>
        <taxon>Nocardioidaceae</taxon>
        <taxon>Nocardioides</taxon>
    </lineage>
</organism>
<reference evidence="6 7" key="1">
    <citation type="submission" date="2020-07" db="EMBL/GenBank/DDBJ databases">
        <authorList>
            <person name="Partida-Martinez L."/>
            <person name="Huntemann M."/>
            <person name="Clum A."/>
            <person name="Wang J."/>
            <person name="Palaniappan K."/>
            <person name="Ritter S."/>
            <person name="Chen I.-M."/>
            <person name="Stamatis D."/>
            <person name="Reddy T."/>
            <person name="O'Malley R."/>
            <person name="Daum C."/>
            <person name="Shapiro N."/>
            <person name="Ivanova N."/>
            <person name="Kyrpides N."/>
            <person name="Woyke T."/>
        </authorList>
    </citation>
    <scope>NUCLEOTIDE SEQUENCE [LARGE SCALE GENOMIC DNA]</scope>
    <source>
        <strain evidence="6 7">AT2.17</strain>
    </source>
</reference>
<dbReference type="InterPro" id="IPR015421">
    <property type="entry name" value="PyrdxlP-dep_Trfase_major"/>
</dbReference>
<feature type="modified residue" description="N6-(pyridoxal phosphate)lysine" evidence="4">
    <location>
        <position position="190"/>
    </location>
</feature>
<evidence type="ECO:0000313" key="7">
    <source>
        <dbReference type="Proteomes" id="UP000549911"/>
    </source>
</evidence>
<evidence type="ECO:0000313" key="6">
    <source>
        <dbReference type="EMBL" id="NYE35531.1"/>
    </source>
</evidence>
<comment type="similarity">
    <text evidence="2 5">Belongs to the DegT/DnrJ/EryC1 family.</text>
</comment>
<dbReference type="RefSeq" id="WP_179618171.1">
    <property type="nucleotide sequence ID" value="NZ_JACCBW010000001.1"/>
</dbReference>
<evidence type="ECO:0000256" key="5">
    <source>
        <dbReference type="RuleBase" id="RU004508"/>
    </source>
</evidence>
<proteinExistence type="inferred from homology"/>
<dbReference type="GO" id="GO:0030170">
    <property type="term" value="F:pyridoxal phosphate binding"/>
    <property type="evidence" value="ECO:0007669"/>
    <property type="project" value="TreeGrafter"/>
</dbReference>
<evidence type="ECO:0000256" key="2">
    <source>
        <dbReference type="ARBA" id="ARBA00037999"/>
    </source>
</evidence>
<dbReference type="PANTHER" id="PTHR30244">
    <property type="entry name" value="TRANSAMINASE"/>
    <property type="match status" value="1"/>
</dbReference>
<gene>
    <name evidence="6" type="ORF">F4692_000635</name>
</gene>
<accession>A0A7Y9KNB7</accession>
<dbReference type="InterPro" id="IPR015422">
    <property type="entry name" value="PyrdxlP-dep_Trfase_small"/>
</dbReference>
<protein>
    <submittedName>
        <fullName evidence="6">dTDP-4-amino-4,6-dideoxygalactose transaminase</fullName>
    </submittedName>
</protein>
<dbReference type="Gene3D" id="3.90.1150.10">
    <property type="entry name" value="Aspartate Aminotransferase, domain 1"/>
    <property type="match status" value="1"/>
</dbReference>